<keyword evidence="5" id="KW-0012">Acyltransferase</keyword>
<evidence type="ECO:0000313" key="8">
    <source>
        <dbReference type="EMBL" id="MBN0986117.1"/>
    </source>
</evidence>
<dbReference type="EMBL" id="JAFFZP010000002">
    <property type="protein sequence ID" value="MBN0986117.1"/>
    <property type="molecule type" value="Genomic_DNA"/>
</dbReference>
<gene>
    <name evidence="8" type="ORF">JW498_01950</name>
</gene>
<dbReference type="Gene3D" id="3.40.630.30">
    <property type="match status" value="1"/>
</dbReference>
<evidence type="ECO:0000256" key="2">
    <source>
        <dbReference type="ARBA" id="ARBA00022491"/>
    </source>
</evidence>
<evidence type="ECO:0000259" key="7">
    <source>
        <dbReference type="PROSITE" id="PS51186"/>
    </source>
</evidence>
<dbReference type="PROSITE" id="PS51186">
    <property type="entry name" value="GNAT"/>
    <property type="match status" value="1"/>
</dbReference>
<feature type="domain" description="N-acetyltransferase" evidence="7">
    <location>
        <begin position="4"/>
        <end position="169"/>
    </location>
</feature>
<evidence type="ECO:0000256" key="5">
    <source>
        <dbReference type="ARBA" id="ARBA00023315"/>
    </source>
</evidence>
<dbReference type="RefSeq" id="WP_205212801.1">
    <property type="nucleotide sequence ID" value="NZ_JAFFZP010000002.1"/>
</dbReference>
<proteinExistence type="inferred from homology"/>
<reference evidence="8 9" key="1">
    <citation type="submission" date="2021-02" db="EMBL/GenBank/DDBJ databases">
        <title>A novel species of genus Amphritea isolated from a fishpond in China.</title>
        <authorList>
            <person name="Lu H."/>
        </authorList>
    </citation>
    <scope>NUCLEOTIDE SEQUENCE [LARGE SCALE GENOMIC DNA]</scope>
    <source>
        <strain evidence="8 9">RP18W</strain>
    </source>
</reference>
<protein>
    <submittedName>
        <fullName evidence="8">GNAT family N-acetyltransferase</fullName>
    </submittedName>
</protein>
<name>A0ABS2W329_9GAMM</name>
<keyword evidence="9" id="KW-1185">Reference proteome</keyword>
<comment type="similarity">
    <text evidence="1">Belongs to the acetyltransferase family. GNAT subfamily.</text>
</comment>
<keyword evidence="3" id="KW-1277">Toxin-antitoxin system</keyword>
<dbReference type="Proteomes" id="UP000760472">
    <property type="component" value="Unassembled WGS sequence"/>
</dbReference>
<evidence type="ECO:0000256" key="1">
    <source>
        <dbReference type="ARBA" id="ARBA00009342"/>
    </source>
</evidence>
<accession>A0ABS2W329</accession>
<dbReference type="InterPro" id="IPR000182">
    <property type="entry name" value="GNAT_dom"/>
</dbReference>
<sequence length="169" mass="18879">MSNVKIEELSKHHDRKGFDCEVEALNHYLKTMALQHHSRDIAKTHVLTFEDDSGPVIAYSTLNVCELDLSAEKQTPLLKKLPINAPAVRLCRLAVDKEHQGKGLGQYMLGFTLSKALEVSQNVGCSGIVVDAKDESAQTFYEQFGFISFTSNPLRLFLPMRTITALVEK</sequence>
<dbReference type="CDD" id="cd04301">
    <property type="entry name" value="NAT_SF"/>
    <property type="match status" value="1"/>
</dbReference>
<dbReference type="InterPro" id="IPR016181">
    <property type="entry name" value="Acyl_CoA_acyltransferase"/>
</dbReference>
<dbReference type="Pfam" id="PF13508">
    <property type="entry name" value="Acetyltransf_7"/>
    <property type="match status" value="1"/>
</dbReference>
<evidence type="ECO:0000256" key="4">
    <source>
        <dbReference type="ARBA" id="ARBA00022679"/>
    </source>
</evidence>
<dbReference type="PANTHER" id="PTHR36449:SF1">
    <property type="entry name" value="ACETYLTRANSFERASE"/>
    <property type="match status" value="1"/>
</dbReference>
<evidence type="ECO:0000256" key="3">
    <source>
        <dbReference type="ARBA" id="ARBA00022649"/>
    </source>
</evidence>
<keyword evidence="2" id="KW-0678">Repressor</keyword>
<comment type="catalytic activity">
    <reaction evidence="6">
        <text>glycyl-tRNA(Gly) + acetyl-CoA = N-acetylglycyl-tRNA(Gly) + CoA + H(+)</text>
        <dbReference type="Rhea" id="RHEA:81867"/>
        <dbReference type="Rhea" id="RHEA-COMP:9683"/>
        <dbReference type="Rhea" id="RHEA-COMP:19766"/>
        <dbReference type="ChEBI" id="CHEBI:15378"/>
        <dbReference type="ChEBI" id="CHEBI:57287"/>
        <dbReference type="ChEBI" id="CHEBI:57288"/>
        <dbReference type="ChEBI" id="CHEBI:78522"/>
        <dbReference type="ChEBI" id="CHEBI:232036"/>
    </reaction>
</comment>
<dbReference type="PANTHER" id="PTHR36449">
    <property type="entry name" value="ACETYLTRANSFERASE-RELATED"/>
    <property type="match status" value="1"/>
</dbReference>
<dbReference type="SUPFAM" id="SSF55729">
    <property type="entry name" value="Acyl-CoA N-acyltransferases (Nat)"/>
    <property type="match status" value="1"/>
</dbReference>
<comment type="caution">
    <text evidence="8">The sequence shown here is derived from an EMBL/GenBank/DDBJ whole genome shotgun (WGS) entry which is preliminary data.</text>
</comment>
<keyword evidence="4" id="KW-0808">Transferase</keyword>
<evidence type="ECO:0000256" key="6">
    <source>
        <dbReference type="ARBA" id="ARBA00049880"/>
    </source>
</evidence>
<evidence type="ECO:0000313" key="9">
    <source>
        <dbReference type="Proteomes" id="UP000760472"/>
    </source>
</evidence>
<organism evidence="8 9">
    <name type="scientific">Amphritea pacifica</name>
    <dbReference type="NCBI Taxonomy" id="2811233"/>
    <lineage>
        <taxon>Bacteria</taxon>
        <taxon>Pseudomonadati</taxon>
        <taxon>Pseudomonadota</taxon>
        <taxon>Gammaproteobacteria</taxon>
        <taxon>Oceanospirillales</taxon>
        <taxon>Oceanospirillaceae</taxon>
        <taxon>Amphritea</taxon>
    </lineage>
</organism>